<feature type="domain" description="DH" evidence="2">
    <location>
        <begin position="142"/>
        <end position="182"/>
    </location>
</feature>
<gene>
    <name evidence="3" type="ORF">WMY93_000938</name>
</gene>
<sequence length="182" mass="20478">MCVDGCVKSTFPWPCWCVVRGTGPTGCSCSALEEWPVFLGFSAPSLNHEVCLSVTQHRRTAEVTDDGYSKNPHHSTQMDELDVRLKFSSEEPGAESINDQGQLSLHAAAVELENDALNLEAETWSLAVDQSFVKELSKETVKRQEVIYELMQTEMHHVRTLKILFYVYMYELKQSSLVDDSG</sequence>
<dbReference type="InterPro" id="IPR051632">
    <property type="entry name" value="Rho_GEF"/>
</dbReference>
<dbReference type="Proteomes" id="UP001460270">
    <property type="component" value="Unassembled WGS sequence"/>
</dbReference>
<dbReference type="PANTHER" id="PTHR13944:SF23">
    <property type="entry name" value="RHO GUANINE NUCLEOTIDE EXCHANGE FACTOR 18"/>
    <property type="match status" value="1"/>
</dbReference>
<dbReference type="GO" id="GO:0005085">
    <property type="term" value="F:guanyl-nucleotide exchange factor activity"/>
    <property type="evidence" value="ECO:0007669"/>
    <property type="project" value="InterPro"/>
</dbReference>
<evidence type="ECO:0000313" key="3">
    <source>
        <dbReference type="EMBL" id="KAK7945210.1"/>
    </source>
</evidence>
<comment type="caution">
    <text evidence="3">The sequence shown here is derived from an EMBL/GenBank/DDBJ whole genome shotgun (WGS) entry which is preliminary data.</text>
</comment>
<proteinExistence type="predicted"/>
<dbReference type="GO" id="GO:0005886">
    <property type="term" value="C:plasma membrane"/>
    <property type="evidence" value="ECO:0007669"/>
    <property type="project" value="TreeGrafter"/>
</dbReference>
<reference evidence="4" key="1">
    <citation type="submission" date="2024-04" db="EMBL/GenBank/DDBJ databases">
        <title>Salinicola lusitanus LLJ914,a marine bacterium isolated from the Okinawa Trough.</title>
        <authorList>
            <person name="Li J."/>
        </authorList>
    </citation>
    <scope>NUCLEOTIDE SEQUENCE [LARGE SCALE GENOMIC DNA]</scope>
</reference>
<keyword evidence="4" id="KW-1185">Reference proteome</keyword>
<dbReference type="EMBL" id="JBBPFD010000001">
    <property type="protein sequence ID" value="KAK7945210.1"/>
    <property type="molecule type" value="Genomic_DNA"/>
</dbReference>
<keyword evidence="1" id="KW-0862">Zinc</keyword>
<dbReference type="Gene3D" id="1.20.900.10">
    <property type="entry name" value="Dbl homology (DH) domain"/>
    <property type="match status" value="1"/>
</dbReference>
<name>A0AAW0Q3X3_9GOBI</name>
<evidence type="ECO:0000313" key="4">
    <source>
        <dbReference type="Proteomes" id="UP001460270"/>
    </source>
</evidence>
<dbReference type="AlphaFoldDB" id="A0AAW0Q3X3"/>
<dbReference type="InterPro" id="IPR000219">
    <property type="entry name" value="DH_dom"/>
</dbReference>
<organism evidence="3 4">
    <name type="scientific">Mugilogobius chulae</name>
    <name type="common">yellowstripe goby</name>
    <dbReference type="NCBI Taxonomy" id="88201"/>
    <lineage>
        <taxon>Eukaryota</taxon>
        <taxon>Metazoa</taxon>
        <taxon>Chordata</taxon>
        <taxon>Craniata</taxon>
        <taxon>Vertebrata</taxon>
        <taxon>Euteleostomi</taxon>
        <taxon>Actinopterygii</taxon>
        <taxon>Neopterygii</taxon>
        <taxon>Teleostei</taxon>
        <taxon>Neoteleostei</taxon>
        <taxon>Acanthomorphata</taxon>
        <taxon>Gobiaria</taxon>
        <taxon>Gobiiformes</taxon>
        <taxon>Gobioidei</taxon>
        <taxon>Gobiidae</taxon>
        <taxon>Gobionellinae</taxon>
        <taxon>Mugilogobius</taxon>
    </lineage>
</organism>
<protein>
    <recommendedName>
        <fullName evidence="2">DH domain-containing protein</fullName>
    </recommendedName>
</protein>
<dbReference type="GO" id="GO:0035023">
    <property type="term" value="P:regulation of Rho protein signal transduction"/>
    <property type="evidence" value="ECO:0007669"/>
    <property type="project" value="TreeGrafter"/>
</dbReference>
<dbReference type="GO" id="GO:0008270">
    <property type="term" value="F:zinc ion binding"/>
    <property type="evidence" value="ECO:0007669"/>
    <property type="project" value="UniProtKB-KW"/>
</dbReference>
<evidence type="ECO:0000259" key="2">
    <source>
        <dbReference type="PROSITE" id="PS50010"/>
    </source>
</evidence>
<dbReference type="PROSITE" id="PS50010">
    <property type="entry name" value="DH_2"/>
    <property type="match status" value="1"/>
</dbReference>
<keyword evidence="1" id="KW-0479">Metal-binding</keyword>
<dbReference type="InterPro" id="IPR035899">
    <property type="entry name" value="DBL_dom_sf"/>
</dbReference>
<keyword evidence="1" id="KW-0863">Zinc-finger</keyword>
<evidence type="ECO:0000256" key="1">
    <source>
        <dbReference type="ARBA" id="ARBA00022771"/>
    </source>
</evidence>
<dbReference type="PANTHER" id="PTHR13944">
    <property type="entry name" value="AGAP007712-PA"/>
    <property type="match status" value="1"/>
</dbReference>
<accession>A0AAW0Q3X3</accession>
<dbReference type="SUPFAM" id="SSF48065">
    <property type="entry name" value="DBL homology domain (DH-domain)"/>
    <property type="match status" value="1"/>
</dbReference>